<dbReference type="GO" id="GO:0004751">
    <property type="term" value="F:ribose-5-phosphate isomerase activity"/>
    <property type="evidence" value="ECO:0007669"/>
    <property type="project" value="UniProtKB-EC"/>
</dbReference>
<organism evidence="4 5">
    <name type="scientific">Escallonia herrerae</name>
    <dbReference type="NCBI Taxonomy" id="1293975"/>
    <lineage>
        <taxon>Eukaryota</taxon>
        <taxon>Viridiplantae</taxon>
        <taxon>Streptophyta</taxon>
        <taxon>Embryophyta</taxon>
        <taxon>Tracheophyta</taxon>
        <taxon>Spermatophyta</taxon>
        <taxon>Magnoliopsida</taxon>
        <taxon>eudicotyledons</taxon>
        <taxon>Gunneridae</taxon>
        <taxon>Pentapetalae</taxon>
        <taxon>asterids</taxon>
        <taxon>campanulids</taxon>
        <taxon>Escalloniales</taxon>
        <taxon>Escalloniaceae</taxon>
        <taxon>Escallonia</taxon>
    </lineage>
</organism>
<reference evidence="4" key="1">
    <citation type="submission" date="2022-12" db="EMBL/GenBank/DDBJ databases">
        <title>Draft genome assemblies for two species of Escallonia (Escalloniales).</title>
        <authorList>
            <person name="Chanderbali A."/>
            <person name="Dervinis C."/>
            <person name="Anghel I."/>
            <person name="Soltis D."/>
            <person name="Soltis P."/>
            <person name="Zapata F."/>
        </authorList>
    </citation>
    <scope>NUCLEOTIDE SEQUENCE</scope>
    <source>
        <strain evidence="4">UCBG64.0493</strain>
        <tissue evidence="4">Leaf</tissue>
    </source>
</reference>
<evidence type="ECO:0000256" key="3">
    <source>
        <dbReference type="SAM" id="MobiDB-lite"/>
    </source>
</evidence>
<keyword evidence="5" id="KW-1185">Reference proteome</keyword>
<dbReference type="SUPFAM" id="SSF100950">
    <property type="entry name" value="NagB/RpiA/CoA transferase-like"/>
    <property type="match status" value="1"/>
</dbReference>
<dbReference type="PANTHER" id="PTHR43748">
    <property type="entry name" value="RIBOSE-5-PHOSPHATE ISOMERASE 3, CHLOROPLASTIC-RELATED"/>
    <property type="match status" value="1"/>
</dbReference>
<sequence length="78" mass="8305">MDHSQMSSTMSNHEEQGHLKDGTWGMAMVKKLAAVEYVKSGMVLGLGTRSIAAFVVAKLGALLKSNEQTNIVGVPTSK</sequence>
<gene>
    <name evidence="4" type="ORF">RJ639_007746</name>
</gene>
<dbReference type="InterPro" id="IPR037171">
    <property type="entry name" value="NagB/RpiA_transferase-like"/>
</dbReference>
<proteinExistence type="predicted"/>
<dbReference type="Gene3D" id="3.40.50.1360">
    <property type="match status" value="1"/>
</dbReference>
<dbReference type="InterPro" id="IPR050262">
    <property type="entry name" value="Ribose-5P_isomerase"/>
</dbReference>
<feature type="region of interest" description="Disordered" evidence="3">
    <location>
        <begin position="1"/>
        <end position="20"/>
    </location>
</feature>
<comment type="pathway">
    <text evidence="2">Carbohydrate degradation.</text>
</comment>
<protein>
    <submittedName>
        <fullName evidence="4">Uncharacterized protein</fullName>
    </submittedName>
</protein>
<evidence type="ECO:0000313" key="5">
    <source>
        <dbReference type="Proteomes" id="UP001188597"/>
    </source>
</evidence>
<dbReference type="AlphaFoldDB" id="A0AA88VX27"/>
<dbReference type="Proteomes" id="UP001188597">
    <property type="component" value="Unassembled WGS sequence"/>
</dbReference>
<evidence type="ECO:0000313" key="4">
    <source>
        <dbReference type="EMBL" id="KAK3015573.1"/>
    </source>
</evidence>
<dbReference type="EMBL" id="JAVXUP010001135">
    <property type="protein sequence ID" value="KAK3015573.1"/>
    <property type="molecule type" value="Genomic_DNA"/>
</dbReference>
<dbReference type="PANTHER" id="PTHR43748:SF3">
    <property type="entry name" value="RIBOSE-5-PHOSPHATE ISOMERASE 3, CHLOROPLASTIC-RELATED"/>
    <property type="match status" value="1"/>
</dbReference>
<evidence type="ECO:0000256" key="2">
    <source>
        <dbReference type="ARBA" id="ARBA00004921"/>
    </source>
</evidence>
<name>A0AA88VX27_9ASTE</name>
<feature type="compositionally biased region" description="Polar residues" evidence="3">
    <location>
        <begin position="1"/>
        <end position="11"/>
    </location>
</feature>
<accession>A0AA88VX27</accession>
<evidence type="ECO:0000256" key="1">
    <source>
        <dbReference type="ARBA" id="ARBA00001713"/>
    </source>
</evidence>
<comment type="caution">
    <text evidence="4">The sequence shown here is derived from an EMBL/GenBank/DDBJ whole genome shotgun (WGS) entry which is preliminary data.</text>
</comment>
<comment type="catalytic activity">
    <reaction evidence="1">
        <text>aldehydo-D-ribose 5-phosphate = D-ribulose 5-phosphate</text>
        <dbReference type="Rhea" id="RHEA:14657"/>
        <dbReference type="ChEBI" id="CHEBI:58121"/>
        <dbReference type="ChEBI" id="CHEBI:58273"/>
        <dbReference type="EC" id="5.3.1.6"/>
    </reaction>
</comment>